<comment type="caution">
    <text evidence="8">The sequence shown here is derived from an EMBL/GenBank/DDBJ whole genome shotgun (WGS) entry which is preliminary data.</text>
</comment>
<evidence type="ECO:0000256" key="4">
    <source>
        <dbReference type="ARBA" id="ARBA00022729"/>
    </source>
</evidence>
<reference evidence="8" key="1">
    <citation type="submission" date="2021-09" db="EMBL/GenBank/DDBJ databases">
        <title>The genome of Mauremys mutica provides insights into the evolution of semi-aquatic lifestyle.</title>
        <authorList>
            <person name="Gong S."/>
            <person name="Gao Y."/>
        </authorList>
    </citation>
    <scope>NUCLEOTIDE SEQUENCE</scope>
    <source>
        <strain evidence="8">MM-2020</strain>
        <tissue evidence="8">Muscle</tissue>
    </source>
</reference>
<dbReference type="PROSITE" id="PS51257">
    <property type="entry name" value="PROKAR_LIPOPROTEIN"/>
    <property type="match status" value="1"/>
</dbReference>
<accession>A0A9D3WPX3</accession>
<dbReference type="InterPro" id="IPR009523">
    <property type="entry name" value="Prokineticin"/>
</dbReference>
<feature type="domain" description="Prokineticin" evidence="7">
    <location>
        <begin position="2"/>
        <end position="63"/>
    </location>
</feature>
<dbReference type="Proteomes" id="UP000827986">
    <property type="component" value="Unassembled WGS sequence"/>
</dbReference>
<dbReference type="Pfam" id="PF06607">
    <property type="entry name" value="Prokineticin"/>
    <property type="match status" value="1"/>
</dbReference>
<keyword evidence="5" id="KW-1015">Disulfide bond</keyword>
<keyword evidence="3" id="KW-0964">Secreted</keyword>
<proteinExistence type="inferred from homology"/>
<dbReference type="PANTHER" id="PTHR18821">
    <property type="entry name" value="PROKINETICIN"/>
    <property type="match status" value="1"/>
</dbReference>
<dbReference type="EMBL" id="JAHDVG010000486">
    <property type="protein sequence ID" value="KAH1168204.1"/>
    <property type="molecule type" value="Genomic_DNA"/>
</dbReference>
<organism evidence="8 9">
    <name type="scientific">Mauremys mutica</name>
    <name type="common">yellowpond turtle</name>
    <dbReference type="NCBI Taxonomy" id="74926"/>
    <lineage>
        <taxon>Eukaryota</taxon>
        <taxon>Metazoa</taxon>
        <taxon>Chordata</taxon>
        <taxon>Craniata</taxon>
        <taxon>Vertebrata</taxon>
        <taxon>Euteleostomi</taxon>
        <taxon>Archelosauria</taxon>
        <taxon>Testudinata</taxon>
        <taxon>Testudines</taxon>
        <taxon>Cryptodira</taxon>
        <taxon>Durocryptodira</taxon>
        <taxon>Testudinoidea</taxon>
        <taxon>Geoemydidae</taxon>
        <taxon>Geoemydinae</taxon>
        <taxon>Mauremys</taxon>
    </lineage>
</organism>
<name>A0A9D3WPX3_9SAUR</name>
<comment type="similarity">
    <text evidence="2">Belongs to the AVIT (prokineticin) family.</text>
</comment>
<evidence type="ECO:0000313" key="9">
    <source>
        <dbReference type="Proteomes" id="UP000827986"/>
    </source>
</evidence>
<keyword evidence="4 6" id="KW-0732">Signal</keyword>
<evidence type="ECO:0000259" key="7">
    <source>
        <dbReference type="Pfam" id="PF06607"/>
    </source>
</evidence>
<dbReference type="InterPro" id="IPR023569">
    <property type="entry name" value="Prokineticin_domain"/>
</dbReference>
<dbReference type="SUPFAM" id="SSF57190">
    <property type="entry name" value="Colipase-like"/>
    <property type="match status" value="1"/>
</dbReference>
<feature type="chain" id="PRO_5039171032" description="Prokineticin domain-containing protein" evidence="6">
    <location>
        <begin position="17"/>
        <end position="185"/>
    </location>
</feature>
<gene>
    <name evidence="8" type="ORF">KIL84_003687</name>
</gene>
<keyword evidence="9" id="KW-1185">Reference proteome</keyword>
<evidence type="ECO:0000256" key="6">
    <source>
        <dbReference type="SAM" id="SignalP"/>
    </source>
</evidence>
<dbReference type="AlphaFoldDB" id="A0A9D3WPX3"/>
<evidence type="ECO:0000313" key="8">
    <source>
        <dbReference type="EMBL" id="KAH1168204.1"/>
    </source>
</evidence>
<dbReference type="PANTHER" id="PTHR18821:SF8">
    <property type="entry name" value="PROKINETICIN-2"/>
    <property type="match status" value="1"/>
</dbReference>
<dbReference type="GO" id="GO:0001935">
    <property type="term" value="P:endothelial cell proliferation"/>
    <property type="evidence" value="ECO:0007669"/>
    <property type="project" value="TreeGrafter"/>
</dbReference>
<comment type="subcellular location">
    <subcellularLocation>
        <location evidence="1">Secreted</location>
    </subcellularLocation>
</comment>
<evidence type="ECO:0000256" key="5">
    <source>
        <dbReference type="ARBA" id="ARBA00023157"/>
    </source>
</evidence>
<evidence type="ECO:0000256" key="2">
    <source>
        <dbReference type="ARBA" id="ARBA00006999"/>
    </source>
</evidence>
<protein>
    <recommendedName>
        <fullName evidence="7">Prokineticin domain-containing protein</fullName>
    </recommendedName>
</protein>
<dbReference type="GO" id="GO:0005576">
    <property type="term" value="C:extracellular region"/>
    <property type="evidence" value="ECO:0007669"/>
    <property type="project" value="UniProtKB-SubCell"/>
</dbReference>
<sequence>MRCAPLLLLLLSAGHAAVITGACDKDLQCGGDMCCAVSLWIRSLRMCTPMGDLGEECHPLSNKPHGFEEAAVGAAFSTASHSSYSISSSSGVSQLCSEQLFFLPDCSCGTPPHPKTMTHFSFASFDTEYFKMFTTENKRLELVLGEDQENAPQTLSRLTSDFAMLISTPGSFEPLTRPNGSSSTT</sequence>
<evidence type="ECO:0000256" key="3">
    <source>
        <dbReference type="ARBA" id="ARBA00022525"/>
    </source>
</evidence>
<dbReference type="Gene3D" id="2.10.80.10">
    <property type="entry name" value="Lipase, subunit A"/>
    <property type="match status" value="1"/>
</dbReference>
<feature type="signal peptide" evidence="6">
    <location>
        <begin position="1"/>
        <end position="16"/>
    </location>
</feature>
<evidence type="ECO:0000256" key="1">
    <source>
        <dbReference type="ARBA" id="ARBA00004613"/>
    </source>
</evidence>